<dbReference type="GO" id="GO:0008908">
    <property type="term" value="F:isochorismatase activity"/>
    <property type="evidence" value="ECO:0007669"/>
    <property type="project" value="UniProtKB-EC"/>
</dbReference>
<organism evidence="2 3">
    <name type="scientific">Helicobacter bizzozeronii (strain CIII-1)</name>
    <dbReference type="NCBI Taxonomy" id="1002804"/>
    <lineage>
        <taxon>Bacteria</taxon>
        <taxon>Pseudomonadati</taxon>
        <taxon>Campylobacterota</taxon>
        <taxon>Epsilonproteobacteria</taxon>
        <taxon>Campylobacterales</taxon>
        <taxon>Helicobacteraceae</taxon>
        <taxon>Helicobacter</taxon>
    </lineage>
</organism>
<proteinExistence type="predicted"/>
<keyword evidence="3" id="KW-1185">Reference proteome</keyword>
<name>F8KRS9_HELBC</name>
<reference evidence="2 3" key="1">
    <citation type="journal article" date="2011" name="J. Bacteriol.">
        <title>Genome sequence of Helicobacter bizzozeronii strain CIII-1, an isolate from human gastric mucosa.</title>
        <authorList>
            <person name="Schott T."/>
            <person name="Rossi M."/>
            <person name="Hanninen M.L."/>
        </authorList>
    </citation>
    <scope>NUCLEOTIDE SEQUENCE [LARGE SCALE GENOMIC DNA]</scope>
    <source>
        <strain evidence="2 3">CIII-1</strain>
    </source>
</reference>
<dbReference type="eggNOG" id="COG1335">
    <property type="taxonomic scope" value="Bacteria"/>
</dbReference>
<dbReference type="SUPFAM" id="SSF52499">
    <property type="entry name" value="Isochorismatase-like hydrolases"/>
    <property type="match status" value="1"/>
</dbReference>
<gene>
    <name evidence="2" type="ordered locus">HBZC1_04820</name>
</gene>
<dbReference type="InterPro" id="IPR050993">
    <property type="entry name" value="Isochorismatase_domain"/>
</dbReference>
<dbReference type="EMBL" id="FR871757">
    <property type="protein sequence ID" value="CCB79468.1"/>
    <property type="molecule type" value="Genomic_DNA"/>
</dbReference>
<keyword evidence="2" id="KW-0378">Hydrolase</keyword>
<dbReference type="EC" id="3.3.2.1" evidence="2"/>
<dbReference type="STRING" id="1002804.HBZC1_04820"/>
<dbReference type="InterPro" id="IPR000868">
    <property type="entry name" value="Isochorismatase-like_dom"/>
</dbReference>
<evidence type="ECO:0000313" key="2">
    <source>
        <dbReference type="EMBL" id="CCB79468.1"/>
    </source>
</evidence>
<dbReference type="PANTHER" id="PTHR14119">
    <property type="entry name" value="HYDROLASE"/>
    <property type="match status" value="1"/>
</dbReference>
<dbReference type="Proteomes" id="UP000008387">
    <property type="component" value="Chromosome"/>
</dbReference>
<evidence type="ECO:0000259" key="1">
    <source>
        <dbReference type="Pfam" id="PF00857"/>
    </source>
</evidence>
<dbReference type="RefSeq" id="WP_013889953.1">
    <property type="nucleotide sequence ID" value="NC_015674.1"/>
</dbReference>
<dbReference type="Pfam" id="PF00857">
    <property type="entry name" value="Isochorismatase"/>
    <property type="match status" value="1"/>
</dbReference>
<dbReference type="KEGG" id="hbi:HBZC1_04820"/>
<accession>F8KRS9</accession>
<dbReference type="HOGENOM" id="CLU_066901_0_1_7"/>
<dbReference type="InterPro" id="IPR036380">
    <property type="entry name" value="Isochorismatase-like_sf"/>
</dbReference>
<dbReference type="PANTHER" id="PTHR14119:SF3">
    <property type="entry name" value="ISOCHORISMATASE DOMAIN-CONTAINING PROTEIN 2"/>
    <property type="match status" value="1"/>
</dbReference>
<evidence type="ECO:0000313" key="3">
    <source>
        <dbReference type="Proteomes" id="UP000008387"/>
    </source>
</evidence>
<sequence>MSCVLVVDIQEKLFPVMADKDLLLKNCTRFLKMARALEFPIYATEQNPAKLGPTLAPLKEYFTQEAWIKESFSAYPVFSAPHKPPLILLGIEAHVCVYQSAKDFLKHGYEVTLLADCTSSRDVQNKHLALEELKRLGARILSAEIVAFECMQTYTHPQFKTISQIIK</sequence>
<dbReference type="Gene3D" id="3.40.50.850">
    <property type="entry name" value="Isochorismatase-like"/>
    <property type="match status" value="1"/>
</dbReference>
<dbReference type="AlphaFoldDB" id="F8KRS9"/>
<feature type="domain" description="Isochorismatase-like" evidence="1">
    <location>
        <begin position="2"/>
        <end position="144"/>
    </location>
</feature>
<protein>
    <submittedName>
        <fullName evidence="2">Isochorismatase</fullName>
        <ecNumber evidence="2">3.3.2.1</ecNumber>
    </submittedName>
</protein>